<evidence type="ECO:0000313" key="2">
    <source>
        <dbReference type="Proteomes" id="UP001222325"/>
    </source>
</evidence>
<comment type="caution">
    <text evidence="1">The sequence shown here is derived from an EMBL/GenBank/DDBJ whole genome shotgun (WGS) entry which is preliminary data.</text>
</comment>
<dbReference type="EMBL" id="JARJCN010000015">
    <property type="protein sequence ID" value="KAJ7094048.1"/>
    <property type="molecule type" value="Genomic_DNA"/>
</dbReference>
<keyword evidence="2" id="KW-1185">Reference proteome</keyword>
<name>A0AAD6UB35_9AGAR</name>
<evidence type="ECO:0000313" key="1">
    <source>
        <dbReference type="EMBL" id="KAJ7094048.1"/>
    </source>
</evidence>
<reference evidence="1" key="1">
    <citation type="submission" date="2023-03" db="EMBL/GenBank/DDBJ databases">
        <title>Massive genome expansion in bonnet fungi (Mycena s.s.) driven by repeated elements and novel gene families across ecological guilds.</title>
        <authorList>
            <consortium name="Lawrence Berkeley National Laboratory"/>
            <person name="Harder C.B."/>
            <person name="Miyauchi S."/>
            <person name="Viragh M."/>
            <person name="Kuo A."/>
            <person name="Thoen E."/>
            <person name="Andreopoulos B."/>
            <person name="Lu D."/>
            <person name="Skrede I."/>
            <person name="Drula E."/>
            <person name="Henrissat B."/>
            <person name="Morin E."/>
            <person name="Kohler A."/>
            <person name="Barry K."/>
            <person name="LaButti K."/>
            <person name="Morin E."/>
            <person name="Salamov A."/>
            <person name="Lipzen A."/>
            <person name="Mereny Z."/>
            <person name="Hegedus B."/>
            <person name="Baldrian P."/>
            <person name="Stursova M."/>
            <person name="Weitz H."/>
            <person name="Taylor A."/>
            <person name="Grigoriev I.V."/>
            <person name="Nagy L.G."/>
            <person name="Martin F."/>
            <person name="Kauserud H."/>
        </authorList>
    </citation>
    <scope>NUCLEOTIDE SEQUENCE</scope>
    <source>
        <strain evidence="1">CBHHK173m</strain>
    </source>
</reference>
<organism evidence="1 2">
    <name type="scientific">Mycena belliarum</name>
    <dbReference type="NCBI Taxonomy" id="1033014"/>
    <lineage>
        <taxon>Eukaryota</taxon>
        <taxon>Fungi</taxon>
        <taxon>Dikarya</taxon>
        <taxon>Basidiomycota</taxon>
        <taxon>Agaricomycotina</taxon>
        <taxon>Agaricomycetes</taxon>
        <taxon>Agaricomycetidae</taxon>
        <taxon>Agaricales</taxon>
        <taxon>Marasmiineae</taxon>
        <taxon>Mycenaceae</taxon>
        <taxon>Mycena</taxon>
    </lineage>
</organism>
<sequence length="381" mass="40743">MPLGSPSLALAVPLDNRLRAPTRHMCGRETRRKWARAPGGMFGAMIQTYSRVERAAFGAVLAFSVHGRPVPPLDRAAMPHTERLPQHVIAMCWGAGTPLRSIKRGRDSEFADATHRPAAAARPTVRPRACDAATLDKRGPIRACVPLAANRSVCSSVSADGNLQRSGSQGGQLTLALPPDSTRLCTRAVRLSDTSAVVACREASDGPSVAKDNVLQAIESCRFRARISLHRISARPRACDATALDKNRENSTLAAAAARTAARSSVLPPALALATGLHAPCLCTLAGKCEAATMKPSHSSFIVARGLIDDLALKSPLNWGVREWSGVFALLTSAECIYPVASTQRIPPSPLLPTTRSEFFERRILAPRTTLLVDQYEARAA</sequence>
<dbReference type="AlphaFoldDB" id="A0AAD6UB35"/>
<proteinExistence type="predicted"/>
<protein>
    <submittedName>
        <fullName evidence="1">Uncharacterized protein</fullName>
    </submittedName>
</protein>
<dbReference type="Proteomes" id="UP001222325">
    <property type="component" value="Unassembled WGS sequence"/>
</dbReference>
<gene>
    <name evidence="1" type="ORF">B0H15DRAFT_947360</name>
</gene>
<accession>A0AAD6UB35</accession>